<accession>A0AAW2YLQ6</accession>
<dbReference type="InterPro" id="IPR016193">
    <property type="entry name" value="Cytidine_deaminase-like"/>
</dbReference>
<gene>
    <name evidence="5" type="ORF">AKO1_005359</name>
</gene>
<dbReference type="Proteomes" id="UP001431209">
    <property type="component" value="Unassembled WGS sequence"/>
</dbReference>
<evidence type="ECO:0000256" key="1">
    <source>
        <dbReference type="ARBA" id="ARBA00022723"/>
    </source>
</evidence>
<dbReference type="Gene3D" id="3.40.140.10">
    <property type="entry name" value="Cytidine Deaminase, domain 2"/>
    <property type="match status" value="1"/>
</dbReference>
<dbReference type="GO" id="GO:0008270">
    <property type="term" value="F:zinc ion binding"/>
    <property type="evidence" value="ECO:0007669"/>
    <property type="project" value="InterPro"/>
</dbReference>
<feature type="domain" description="CMP/dCMP-type deaminase" evidence="4">
    <location>
        <begin position="2"/>
        <end position="113"/>
    </location>
</feature>
<dbReference type="EMBL" id="JAOPGA020000288">
    <property type="protein sequence ID" value="KAL0477969.1"/>
    <property type="molecule type" value="Genomic_DNA"/>
</dbReference>
<keyword evidence="1" id="KW-0479">Metal-binding</keyword>
<dbReference type="Pfam" id="PF00383">
    <property type="entry name" value="dCMP_cyt_deam_1"/>
    <property type="match status" value="1"/>
</dbReference>
<sequence length="159" mass="17601">MSEYELHIKRAIDLSISATQHGNHPFGALLVDKSGAVILEAENTVNTESDVTRHAELNLVSAANKKFSPEKLKECTLYTSTEPCCMCAGAIFWTGIKHVVYSCPEGRLSEIVNRKRPKHQDGGLNVPCRVVYNMATGVKVQVTGPILEEMSAKVHEDYW</sequence>
<evidence type="ECO:0000313" key="5">
    <source>
        <dbReference type="EMBL" id="KAL0477969.1"/>
    </source>
</evidence>
<dbReference type="AlphaFoldDB" id="A0AAW2YLQ6"/>
<organism evidence="5 6">
    <name type="scientific">Acrasis kona</name>
    <dbReference type="NCBI Taxonomy" id="1008807"/>
    <lineage>
        <taxon>Eukaryota</taxon>
        <taxon>Discoba</taxon>
        <taxon>Heterolobosea</taxon>
        <taxon>Tetramitia</taxon>
        <taxon>Eutetramitia</taxon>
        <taxon>Acrasidae</taxon>
        <taxon>Acrasis</taxon>
    </lineage>
</organism>
<dbReference type="CDD" id="cd01285">
    <property type="entry name" value="nucleoside_deaminase"/>
    <property type="match status" value="1"/>
</dbReference>
<comment type="caution">
    <text evidence="5">The sequence shown here is derived from an EMBL/GenBank/DDBJ whole genome shotgun (WGS) entry which is preliminary data.</text>
</comment>
<dbReference type="GO" id="GO:0005634">
    <property type="term" value="C:nucleus"/>
    <property type="evidence" value="ECO:0007669"/>
    <property type="project" value="TreeGrafter"/>
</dbReference>
<reference evidence="5 6" key="1">
    <citation type="submission" date="2024-03" db="EMBL/GenBank/DDBJ databases">
        <title>The Acrasis kona genome and developmental transcriptomes reveal deep origins of eukaryotic multicellular pathways.</title>
        <authorList>
            <person name="Sheikh S."/>
            <person name="Fu C.-J."/>
            <person name="Brown M.W."/>
            <person name="Baldauf S.L."/>
        </authorList>
    </citation>
    <scope>NUCLEOTIDE SEQUENCE [LARGE SCALE GENOMIC DNA]</scope>
    <source>
        <strain evidence="5 6">ATCC MYA-3509</strain>
    </source>
</reference>
<evidence type="ECO:0000256" key="2">
    <source>
        <dbReference type="ARBA" id="ARBA00022801"/>
    </source>
</evidence>
<dbReference type="PROSITE" id="PS00903">
    <property type="entry name" value="CYT_DCMP_DEAMINASES_1"/>
    <property type="match status" value="1"/>
</dbReference>
<dbReference type="GO" id="GO:0005737">
    <property type="term" value="C:cytoplasm"/>
    <property type="evidence" value="ECO:0007669"/>
    <property type="project" value="TreeGrafter"/>
</dbReference>
<keyword evidence="3" id="KW-0862">Zinc</keyword>
<dbReference type="PANTHER" id="PTHR11079">
    <property type="entry name" value="CYTOSINE DEAMINASE FAMILY MEMBER"/>
    <property type="match status" value="1"/>
</dbReference>
<dbReference type="InterPro" id="IPR016192">
    <property type="entry name" value="APOBEC/CMP_deaminase_Zn-bd"/>
</dbReference>
<dbReference type="InterPro" id="IPR002125">
    <property type="entry name" value="CMP_dCMP_dom"/>
</dbReference>
<dbReference type="SUPFAM" id="SSF53927">
    <property type="entry name" value="Cytidine deaminase-like"/>
    <property type="match status" value="1"/>
</dbReference>
<dbReference type="PANTHER" id="PTHR11079:SF149">
    <property type="entry name" value="TRNA-SPECIFIC ADENOSINE DEAMINASE 2"/>
    <property type="match status" value="1"/>
</dbReference>
<protein>
    <submittedName>
        <fullName evidence="5">ASNAP2</fullName>
    </submittedName>
</protein>
<evidence type="ECO:0000313" key="6">
    <source>
        <dbReference type="Proteomes" id="UP001431209"/>
    </source>
</evidence>
<evidence type="ECO:0000259" key="4">
    <source>
        <dbReference type="PROSITE" id="PS51747"/>
    </source>
</evidence>
<dbReference type="PROSITE" id="PS51747">
    <property type="entry name" value="CYT_DCMP_DEAMINASES_2"/>
    <property type="match status" value="1"/>
</dbReference>
<keyword evidence="6" id="KW-1185">Reference proteome</keyword>
<name>A0AAW2YLQ6_9EUKA</name>
<dbReference type="GO" id="GO:0016787">
    <property type="term" value="F:hydrolase activity"/>
    <property type="evidence" value="ECO:0007669"/>
    <property type="project" value="UniProtKB-KW"/>
</dbReference>
<evidence type="ECO:0000256" key="3">
    <source>
        <dbReference type="ARBA" id="ARBA00022833"/>
    </source>
</evidence>
<proteinExistence type="predicted"/>
<keyword evidence="2" id="KW-0378">Hydrolase</keyword>